<dbReference type="EMBL" id="LFZN01000255">
    <property type="protein sequence ID" value="KXS94814.1"/>
    <property type="molecule type" value="Genomic_DNA"/>
</dbReference>
<evidence type="ECO:0000313" key="2">
    <source>
        <dbReference type="EMBL" id="KXS94814.1"/>
    </source>
</evidence>
<feature type="region of interest" description="Disordered" evidence="1">
    <location>
        <begin position="97"/>
        <end position="133"/>
    </location>
</feature>
<dbReference type="AlphaFoldDB" id="A0A139GX79"/>
<sequence length="231" mass="26223">MAVTFERAMNAPLLNEHAAYHESVQHHQDPRFPPWESDRNNVVQVPFMRRSRSPMRDIKHQELLKVTAVKDPDHISAGHQVHGLLTPQNDVLWSTNRSNIPPAPTSAPPRDTTQSPYESIKIPQGPKSAPQVPAFVNSRPQNYDPYRTFNNRQETSSISAPQPKPAPALPGTMAARQQEYPRARSGTGNLKNKADSPSLAKRFMSSFKNMFKRDPVCEGEFERIEERHWSE</sequence>
<proteinExistence type="predicted"/>
<evidence type="ECO:0000313" key="3">
    <source>
        <dbReference type="Proteomes" id="UP000070133"/>
    </source>
</evidence>
<protein>
    <submittedName>
        <fullName evidence="2">Uncharacterized protein</fullName>
    </submittedName>
</protein>
<gene>
    <name evidence="2" type="ORF">AC578_6434</name>
</gene>
<evidence type="ECO:0000256" key="1">
    <source>
        <dbReference type="SAM" id="MobiDB-lite"/>
    </source>
</evidence>
<keyword evidence="3" id="KW-1185">Reference proteome</keyword>
<comment type="caution">
    <text evidence="2">The sequence shown here is derived from an EMBL/GenBank/DDBJ whole genome shotgun (WGS) entry which is preliminary data.</text>
</comment>
<dbReference type="Proteomes" id="UP000070133">
    <property type="component" value="Unassembled WGS sequence"/>
</dbReference>
<reference evidence="2 3" key="1">
    <citation type="submission" date="2015-07" db="EMBL/GenBank/DDBJ databases">
        <title>Comparative genomics of the Sigatoka disease complex on banana suggests a link between parallel evolutionary changes in Pseudocercospora fijiensis and Pseudocercospora eumusae and increased virulence on the banana host.</title>
        <authorList>
            <person name="Chang T.-C."/>
            <person name="Salvucci A."/>
            <person name="Crous P.W."/>
            <person name="Stergiopoulos I."/>
        </authorList>
    </citation>
    <scope>NUCLEOTIDE SEQUENCE [LARGE SCALE GENOMIC DNA]</scope>
    <source>
        <strain evidence="2 3">CBS 114824</strain>
    </source>
</reference>
<accession>A0A139GX79</accession>
<organism evidence="2 3">
    <name type="scientific">Pseudocercospora eumusae</name>
    <dbReference type="NCBI Taxonomy" id="321146"/>
    <lineage>
        <taxon>Eukaryota</taxon>
        <taxon>Fungi</taxon>
        <taxon>Dikarya</taxon>
        <taxon>Ascomycota</taxon>
        <taxon>Pezizomycotina</taxon>
        <taxon>Dothideomycetes</taxon>
        <taxon>Dothideomycetidae</taxon>
        <taxon>Mycosphaerellales</taxon>
        <taxon>Mycosphaerellaceae</taxon>
        <taxon>Pseudocercospora</taxon>
    </lineage>
</organism>
<feature type="region of interest" description="Disordered" evidence="1">
    <location>
        <begin position="153"/>
        <end position="197"/>
    </location>
</feature>
<name>A0A139GX79_9PEZI</name>
<dbReference type="OrthoDB" id="3634152at2759"/>